<proteinExistence type="predicted"/>
<protein>
    <submittedName>
        <fullName evidence="1">Uncharacterized protein</fullName>
    </submittedName>
</protein>
<reference evidence="1" key="1">
    <citation type="submission" date="2014-12" db="EMBL/GenBank/DDBJ databases">
        <title>Insight into the proteome of Arion vulgaris.</title>
        <authorList>
            <person name="Aradska J."/>
            <person name="Bulat T."/>
            <person name="Smidak R."/>
            <person name="Sarate P."/>
            <person name="Gangsoo J."/>
            <person name="Sialana F."/>
            <person name="Bilban M."/>
            <person name="Lubec G."/>
        </authorList>
    </citation>
    <scope>NUCLEOTIDE SEQUENCE</scope>
    <source>
        <tissue evidence="1">Skin</tissue>
    </source>
</reference>
<organism evidence="1">
    <name type="scientific">Arion vulgaris</name>
    <dbReference type="NCBI Taxonomy" id="1028688"/>
    <lineage>
        <taxon>Eukaryota</taxon>
        <taxon>Metazoa</taxon>
        <taxon>Spiralia</taxon>
        <taxon>Lophotrochozoa</taxon>
        <taxon>Mollusca</taxon>
        <taxon>Gastropoda</taxon>
        <taxon>Heterobranchia</taxon>
        <taxon>Euthyneura</taxon>
        <taxon>Panpulmonata</taxon>
        <taxon>Eupulmonata</taxon>
        <taxon>Stylommatophora</taxon>
        <taxon>Helicina</taxon>
        <taxon>Arionoidea</taxon>
        <taxon>Arionidae</taxon>
        <taxon>Arion</taxon>
    </lineage>
</organism>
<evidence type="ECO:0000313" key="1">
    <source>
        <dbReference type="EMBL" id="CEK80887.1"/>
    </source>
</evidence>
<dbReference type="AlphaFoldDB" id="A0A0B7AJY9"/>
<sequence>MSGSDVTSIPLPVEPSSTLAAKKTAREMLQEALKDHKAVSNKNPIHYLSLFPARWLQL</sequence>
<accession>A0A0B7AJY9</accession>
<dbReference type="EMBL" id="HACG01034022">
    <property type="protein sequence ID" value="CEK80887.1"/>
    <property type="molecule type" value="Transcribed_RNA"/>
</dbReference>
<gene>
    <name evidence="1" type="primary">ORF123242</name>
</gene>
<name>A0A0B7AJY9_9EUPU</name>